<evidence type="ECO:0000259" key="13">
    <source>
        <dbReference type="PROSITE" id="PS50011"/>
    </source>
</evidence>
<evidence type="ECO:0000256" key="2">
    <source>
        <dbReference type="ARBA" id="ARBA00022475"/>
    </source>
</evidence>
<dbReference type="InterPro" id="IPR017441">
    <property type="entry name" value="Protein_kinase_ATP_BS"/>
</dbReference>
<dbReference type="PROSITE" id="PS00108">
    <property type="entry name" value="PROTEIN_KINASE_ST"/>
    <property type="match status" value="1"/>
</dbReference>
<evidence type="ECO:0000256" key="9">
    <source>
        <dbReference type="ARBA" id="ARBA00023136"/>
    </source>
</evidence>
<dbReference type="Gene3D" id="1.10.510.10">
    <property type="entry name" value="Transferase(Phosphotransferase) domain 1"/>
    <property type="match status" value="1"/>
</dbReference>
<dbReference type="PANTHER" id="PTHR43289">
    <property type="entry name" value="MITOGEN-ACTIVATED PROTEIN KINASE KINASE KINASE 20-RELATED"/>
    <property type="match status" value="1"/>
</dbReference>
<protein>
    <submittedName>
        <fullName evidence="14">Serine/threonine-protein kinase PknB</fullName>
        <ecNumber evidence="14">2.7.11.1</ecNumber>
    </submittedName>
</protein>
<dbReference type="EC" id="2.7.11.1" evidence="14"/>
<dbReference type="SMART" id="SM00220">
    <property type="entry name" value="S_TKc"/>
    <property type="match status" value="1"/>
</dbReference>
<dbReference type="Pfam" id="PF00069">
    <property type="entry name" value="Pkinase"/>
    <property type="match status" value="1"/>
</dbReference>
<dbReference type="GO" id="GO:0005524">
    <property type="term" value="F:ATP binding"/>
    <property type="evidence" value="ECO:0007669"/>
    <property type="project" value="UniProtKB-UniRule"/>
</dbReference>
<keyword evidence="7 10" id="KW-0067">ATP-binding</keyword>
<dbReference type="PROSITE" id="PS50011">
    <property type="entry name" value="PROTEIN_KINASE_DOM"/>
    <property type="match status" value="1"/>
</dbReference>
<dbReference type="PROSITE" id="PS00107">
    <property type="entry name" value="PROTEIN_KINASE_ATP"/>
    <property type="match status" value="1"/>
</dbReference>
<feature type="transmembrane region" description="Helical" evidence="12">
    <location>
        <begin position="55"/>
        <end position="73"/>
    </location>
</feature>
<evidence type="ECO:0000313" key="14">
    <source>
        <dbReference type="EMBL" id="QEG43112.1"/>
    </source>
</evidence>
<dbReference type="InterPro" id="IPR000719">
    <property type="entry name" value="Prot_kinase_dom"/>
</dbReference>
<keyword evidence="15" id="KW-1185">Reference proteome</keyword>
<keyword evidence="6 14" id="KW-0418">Kinase</keyword>
<feature type="transmembrane region" description="Helical" evidence="12">
    <location>
        <begin position="406"/>
        <end position="427"/>
    </location>
</feature>
<keyword evidence="8 12" id="KW-1133">Transmembrane helix</keyword>
<feature type="region of interest" description="Disordered" evidence="11">
    <location>
        <begin position="728"/>
        <end position="747"/>
    </location>
</feature>
<evidence type="ECO:0000256" key="10">
    <source>
        <dbReference type="PROSITE-ProRule" id="PRU10141"/>
    </source>
</evidence>
<dbReference type="AlphaFoldDB" id="A0A5B9QYJ6"/>
<keyword evidence="9 12" id="KW-0472">Membrane</keyword>
<name>A0A5B9QYJ6_9BACT</name>
<keyword evidence="4 12" id="KW-0812">Transmembrane</keyword>
<evidence type="ECO:0000256" key="1">
    <source>
        <dbReference type="ARBA" id="ARBA00004651"/>
    </source>
</evidence>
<evidence type="ECO:0000256" key="6">
    <source>
        <dbReference type="ARBA" id="ARBA00022777"/>
    </source>
</evidence>
<evidence type="ECO:0000256" key="4">
    <source>
        <dbReference type="ARBA" id="ARBA00022692"/>
    </source>
</evidence>
<dbReference type="EMBL" id="CP042914">
    <property type="protein sequence ID" value="QEG43112.1"/>
    <property type="molecule type" value="Genomic_DNA"/>
</dbReference>
<proteinExistence type="predicted"/>
<feature type="binding site" evidence="10">
    <location>
        <position position="475"/>
    </location>
    <ligand>
        <name>ATP</name>
        <dbReference type="ChEBI" id="CHEBI:30616"/>
    </ligand>
</feature>
<evidence type="ECO:0000256" key="8">
    <source>
        <dbReference type="ARBA" id="ARBA00022989"/>
    </source>
</evidence>
<evidence type="ECO:0000313" key="15">
    <source>
        <dbReference type="Proteomes" id="UP000325286"/>
    </source>
</evidence>
<dbReference type="KEGG" id="rul:UC8_51560"/>
<evidence type="ECO:0000256" key="11">
    <source>
        <dbReference type="SAM" id="MobiDB-lite"/>
    </source>
</evidence>
<keyword evidence="2" id="KW-1003">Cell membrane</keyword>
<feature type="domain" description="Protein kinase" evidence="13">
    <location>
        <begin position="446"/>
        <end position="711"/>
    </location>
</feature>
<dbReference type="Pfam" id="PF02743">
    <property type="entry name" value="dCache_1"/>
    <property type="match status" value="1"/>
</dbReference>
<dbReference type="CDD" id="cd14014">
    <property type="entry name" value="STKc_PknB_like"/>
    <property type="match status" value="1"/>
</dbReference>
<dbReference type="PANTHER" id="PTHR43289:SF6">
    <property type="entry name" value="SERINE_THREONINE-PROTEIN KINASE NEKL-3"/>
    <property type="match status" value="1"/>
</dbReference>
<dbReference type="SUPFAM" id="SSF56112">
    <property type="entry name" value="Protein kinase-like (PK-like)"/>
    <property type="match status" value="1"/>
</dbReference>
<reference evidence="14 15" key="1">
    <citation type="submission" date="2019-08" db="EMBL/GenBank/DDBJ databases">
        <title>Deep-cultivation of Planctomycetes and their phenomic and genomic characterization uncovers novel biology.</title>
        <authorList>
            <person name="Wiegand S."/>
            <person name="Jogler M."/>
            <person name="Boedeker C."/>
            <person name="Pinto D."/>
            <person name="Vollmers J."/>
            <person name="Rivas-Marin E."/>
            <person name="Kohn T."/>
            <person name="Peeters S.H."/>
            <person name="Heuer A."/>
            <person name="Rast P."/>
            <person name="Oberbeckmann S."/>
            <person name="Bunk B."/>
            <person name="Jeske O."/>
            <person name="Meyerdierks A."/>
            <person name="Storesund J.E."/>
            <person name="Kallscheuer N."/>
            <person name="Luecker S."/>
            <person name="Lage O.M."/>
            <person name="Pohl T."/>
            <person name="Merkel B.J."/>
            <person name="Hornburger P."/>
            <person name="Mueller R.-W."/>
            <person name="Bruemmer F."/>
            <person name="Labrenz M."/>
            <person name="Spormann A.M."/>
            <person name="Op den Camp H."/>
            <person name="Overmann J."/>
            <person name="Amann R."/>
            <person name="Jetten M.S.M."/>
            <person name="Mascher T."/>
            <person name="Medema M.H."/>
            <person name="Devos D.P."/>
            <person name="Kaster A.-K."/>
            <person name="Ovreas L."/>
            <person name="Rohde M."/>
            <person name="Galperin M.Y."/>
            <person name="Jogler C."/>
        </authorList>
    </citation>
    <scope>NUCLEOTIDE SEQUENCE [LARGE SCALE GENOMIC DNA]</scope>
    <source>
        <strain evidence="14 15">UC8</strain>
    </source>
</reference>
<dbReference type="InterPro" id="IPR008271">
    <property type="entry name" value="Ser/Thr_kinase_AS"/>
</dbReference>
<keyword evidence="5 10" id="KW-0547">Nucleotide-binding</keyword>
<dbReference type="GO" id="GO:0004674">
    <property type="term" value="F:protein serine/threonine kinase activity"/>
    <property type="evidence" value="ECO:0007669"/>
    <property type="project" value="UniProtKB-EC"/>
</dbReference>
<evidence type="ECO:0000256" key="7">
    <source>
        <dbReference type="ARBA" id="ARBA00022840"/>
    </source>
</evidence>
<keyword evidence="3 14" id="KW-0808">Transferase</keyword>
<evidence type="ECO:0000256" key="5">
    <source>
        <dbReference type="ARBA" id="ARBA00022741"/>
    </source>
</evidence>
<dbReference type="InterPro" id="IPR029151">
    <property type="entry name" value="Sensor-like_sf"/>
</dbReference>
<dbReference type="InterPro" id="IPR033479">
    <property type="entry name" value="dCache_1"/>
</dbReference>
<dbReference type="SUPFAM" id="SSF103190">
    <property type="entry name" value="Sensory domain-like"/>
    <property type="match status" value="1"/>
</dbReference>
<gene>
    <name evidence="14" type="primary">pknB_31</name>
    <name evidence="14" type="ORF">UC8_51560</name>
</gene>
<organism evidence="14 15">
    <name type="scientific">Roseimaritima ulvae</name>
    <dbReference type="NCBI Taxonomy" id="980254"/>
    <lineage>
        <taxon>Bacteria</taxon>
        <taxon>Pseudomonadati</taxon>
        <taxon>Planctomycetota</taxon>
        <taxon>Planctomycetia</taxon>
        <taxon>Pirellulales</taxon>
        <taxon>Pirellulaceae</taxon>
        <taxon>Roseimaritima</taxon>
    </lineage>
</organism>
<dbReference type="InterPro" id="IPR011009">
    <property type="entry name" value="Kinase-like_dom_sf"/>
</dbReference>
<dbReference type="GO" id="GO:0005886">
    <property type="term" value="C:plasma membrane"/>
    <property type="evidence" value="ECO:0007669"/>
    <property type="project" value="UniProtKB-SubCell"/>
</dbReference>
<evidence type="ECO:0000256" key="12">
    <source>
        <dbReference type="SAM" id="Phobius"/>
    </source>
</evidence>
<accession>A0A5B9QYJ6</accession>
<evidence type="ECO:0000256" key="3">
    <source>
        <dbReference type="ARBA" id="ARBA00022679"/>
    </source>
</evidence>
<comment type="subcellular location">
    <subcellularLocation>
        <location evidence="1">Cell membrane</location>
        <topology evidence="1">Multi-pass membrane protein</topology>
    </subcellularLocation>
</comment>
<dbReference type="Proteomes" id="UP000325286">
    <property type="component" value="Chromosome"/>
</dbReference>
<dbReference type="Gene3D" id="3.30.200.20">
    <property type="entry name" value="Phosphorylase Kinase, domain 1"/>
    <property type="match status" value="1"/>
</dbReference>
<feature type="compositionally biased region" description="Polar residues" evidence="11">
    <location>
        <begin position="736"/>
        <end position="747"/>
    </location>
</feature>
<sequence>MADLFSPTPLSTMKPLDFFRRSRAEPTHPQAHMTWASRSLSKTVTRTGVFLKRQLWIWPIVAVLLLSTIGYFVRGAIESTIKGNVSAGLQTLLTLETEMLRNWFEVQEATVETLANDAAVRATVYAMLDTPLSEQTLSANAEAAIEPAAAARASGDLHQELSRELGPTMSAHDYVGYVLTDKSKRVVSSSHAALIGEQNVPEYEHFLERALRGETFVSAPFASVVRMPDAEGRLRMGVPTMYACAPIRDPSFQVIGALALQIRPEREFTRILQLGQVGPSGEVYAFNAEGTMVSNSRFDEQLILLGVLPDHPHARSMLQLRVGDPGQDMTQGYRPPVRRSQLPLTEGVADAIAGNAGMNVDGYRDYRGVAVIGAWKWMPKYELGVMAELNADQAFRPLVILQRTFLSIYLLLVLSAIAIFVFTLVIARLRLQARDAVIEAQQLGQYKLDVKLGEGAMGVVYKGHHAMLRRPTAIKLLHTDKVNETSIGRFEREVQITCQLNHENTIAIYDYGRTPEGVFYYAMEYLDGMDLQQLVKQYGPQPESRVIHILLQICGSLYEAHSLGLVHRDIKPANVMLNRRGCEPDVVKVLDFGLVKAAEENQGLQQHREGSLTGTPLYMSPESIQAPMTVDARSDIYAVGAVGYFLLTGLPVFEADGISALCQKHIEESPVAPSQRTKVDVSSQLEDALMSCLDKSRAKRPQTARALSILLSKCAAAGTWTIEDGDRWWGRHERGTPTTTERSSQATPLQVDATMDLTLDQTVKSNDDTRDAE</sequence>